<evidence type="ECO:0000256" key="1">
    <source>
        <dbReference type="ARBA" id="ARBA00022801"/>
    </source>
</evidence>
<proteinExistence type="predicted"/>
<sequence>MEDNISPIEADAMAWEAINAISQKRICLGSKQLTTFLRNVGHYLSTEKRDPKTNIIDQGEAKTYYFDQSSMQKLFTHLELCRLEKSVLHFSEKQYSYGVDYSGIMIDYDLIVREKLAPTITDKQYFKISQVVMRHLIMDLNLSLSLLEKGFTQNHLLNGSRCSPGFTQNHPITNSEFKLHICFIIKENTAEIPTTAARASSERLYKYGFHILIPNIMVKKEYKKYLFQKLKDDKLINNILLELGVVNNPISECLDQNSASVPVLFLGSCKRTGKPYNIGAFLEITVDLPYDSFNTPVIKKLTEQDLEAYNLVAELSLTLEADYNTADSEKCQSPLIIKRPYDVNTELEQTLALAVNAAAIPDMSNDEQIFEEVNDSTSLSTLTLHNPEARYIHALLDLLDPSYYTDRNKWRNVIYALANTSTQYKVIAVWFSMKSTEKYSAAALDTMWESAMADKNSVENPLTIRSISHWAKTCNPTLYKTIMSRTYFTLLTEYVYEHEGDIQHYMIAKILHLMIGKKFCVDVDNSGHYCWFEFVIPEQTMKHGEVWKWRREIEPDDIYIYISEKLSNIVSKIHDHLEEQKNSAKDENMAKYYVKVQKNFARSKKCLFNNTYKNGVVCEAKRLFRKRGFYEKLDTVPFLFGVANGVLHTGKQCKLINYFHEYPISRYSSITWKPYNSTDYWTAIVFNAICDIIPEPDARDWILFHAAQGLNNGAKEGLMLIWLGSGQNGKTSFLRWVSKTLHPYADKFNIQLMCCNREDADKPNSAMMKFKHLNWAYAEESNKSQALNVARMKEMVNAGEVSGRELNSKQETFTMKSNFVAASQYSFIIDTTDHGTWRRLRHYTAKSKFVKNPEPSNPFEKEEDQRFVTEYPDNPEFLSGMLSVLTHYYEKLQNEYNGELKSVRSPTIEAETDEFRIGQDSLFRWIRSHIVISSNCQETYLISDLANLYAMWYNKNVSHKDHAMCEVIKDLESSVLSKFVKKLKTGVCVIKGCRLLDENESAELLPEGEKLISS</sequence>
<evidence type="ECO:0000259" key="3">
    <source>
        <dbReference type="Pfam" id="PF23162"/>
    </source>
</evidence>
<feature type="domain" description="Primase C-terminal 2" evidence="2">
    <location>
        <begin position="392"/>
        <end position="471"/>
    </location>
</feature>
<feature type="domain" description="C962R-like N-terminal AEP" evidence="3">
    <location>
        <begin position="55"/>
        <end position="278"/>
    </location>
</feature>
<accession>A0A6C0I254</accession>
<reference evidence="4" key="1">
    <citation type="journal article" date="2020" name="Nature">
        <title>Giant virus diversity and host interactions through global metagenomics.</title>
        <authorList>
            <person name="Schulz F."/>
            <person name="Roux S."/>
            <person name="Paez-Espino D."/>
            <person name="Jungbluth S."/>
            <person name="Walsh D.A."/>
            <person name="Denef V.J."/>
            <person name="McMahon K.D."/>
            <person name="Konstantinidis K.T."/>
            <person name="Eloe-Fadrosh E.A."/>
            <person name="Kyrpides N.C."/>
            <person name="Woyke T."/>
        </authorList>
    </citation>
    <scope>NUCLEOTIDE SEQUENCE</scope>
    <source>
        <strain evidence="4">GVMAG-M-3300023184-186</strain>
    </source>
</reference>
<dbReference type="Pfam" id="PF23162">
    <property type="entry name" value="AEP_C962R"/>
    <property type="match status" value="1"/>
</dbReference>
<evidence type="ECO:0008006" key="5">
    <source>
        <dbReference type="Google" id="ProtNLM"/>
    </source>
</evidence>
<dbReference type="GO" id="GO:0016817">
    <property type="term" value="F:hydrolase activity, acting on acid anhydrides"/>
    <property type="evidence" value="ECO:0007669"/>
    <property type="project" value="InterPro"/>
</dbReference>
<organism evidence="4">
    <name type="scientific">viral metagenome</name>
    <dbReference type="NCBI Taxonomy" id="1070528"/>
    <lineage>
        <taxon>unclassified sequences</taxon>
        <taxon>metagenomes</taxon>
        <taxon>organismal metagenomes</taxon>
    </lineage>
</organism>
<dbReference type="InterPro" id="IPR056443">
    <property type="entry name" value="AEP_C962R"/>
</dbReference>
<evidence type="ECO:0000313" key="4">
    <source>
        <dbReference type="EMBL" id="QHT86233.1"/>
    </source>
</evidence>
<dbReference type="InterPro" id="IPR014819">
    <property type="entry name" value="PriCT_2"/>
</dbReference>
<dbReference type="EMBL" id="MN740065">
    <property type="protein sequence ID" value="QHT86233.1"/>
    <property type="molecule type" value="Genomic_DNA"/>
</dbReference>
<name>A0A6C0I254_9ZZZZ</name>
<keyword evidence="1" id="KW-0378">Hydrolase</keyword>
<dbReference type="PANTHER" id="PTHR35372:SF2">
    <property type="entry name" value="SF3 HELICASE DOMAIN-CONTAINING PROTEIN"/>
    <property type="match status" value="1"/>
</dbReference>
<dbReference type="Pfam" id="PF08707">
    <property type="entry name" value="PriCT_2"/>
    <property type="match status" value="1"/>
</dbReference>
<evidence type="ECO:0000259" key="2">
    <source>
        <dbReference type="Pfam" id="PF08707"/>
    </source>
</evidence>
<protein>
    <recommendedName>
        <fullName evidence="5">SF3 helicase domain-containing protein</fullName>
    </recommendedName>
</protein>
<dbReference type="PANTHER" id="PTHR35372">
    <property type="entry name" value="ATP BINDING PROTEIN-RELATED"/>
    <property type="match status" value="1"/>
</dbReference>
<dbReference type="InterPro" id="IPR051620">
    <property type="entry name" value="ORF904-like_C"/>
</dbReference>
<dbReference type="AlphaFoldDB" id="A0A6C0I254"/>